<dbReference type="InParanoid" id="E3K142"/>
<accession>E3K142</accession>
<dbReference type="GeneID" id="10541326"/>
<feature type="compositionally biased region" description="Basic residues" evidence="5">
    <location>
        <begin position="166"/>
        <end position="175"/>
    </location>
</feature>
<dbReference type="OrthoDB" id="18595at2759"/>
<evidence type="ECO:0000256" key="5">
    <source>
        <dbReference type="SAM" id="MobiDB-lite"/>
    </source>
</evidence>
<feature type="domain" description="Small ribosomal subunit protein mS41 SAM" evidence="6">
    <location>
        <begin position="72"/>
        <end position="142"/>
    </location>
</feature>
<dbReference type="AlphaFoldDB" id="E3K142"/>
<evidence type="ECO:0000259" key="6">
    <source>
        <dbReference type="Pfam" id="PF09597"/>
    </source>
</evidence>
<evidence type="ECO:0000256" key="1">
    <source>
        <dbReference type="ARBA" id="ARBA00004173"/>
    </source>
</evidence>
<protein>
    <recommendedName>
        <fullName evidence="4">Small ribosomal subunit protein mS41</fullName>
    </recommendedName>
</protein>
<feature type="region of interest" description="Disordered" evidence="5">
    <location>
        <begin position="162"/>
        <end position="181"/>
    </location>
</feature>
<dbReference type="RefSeq" id="XP_003322436.1">
    <property type="nucleotide sequence ID" value="XM_003322388.2"/>
</dbReference>
<dbReference type="GO" id="GO:0005739">
    <property type="term" value="C:mitochondrion"/>
    <property type="evidence" value="ECO:0000318"/>
    <property type="project" value="GO_Central"/>
</dbReference>
<sequence length="181" mass="20481">MFRSRLLLNQLNLNLNRTTTASYYSTTTTTTTAAAATTAATAATSTTKQTTSKPTQQTPKFARFVHKPSPPRIPKPHHGIETVEAFLESLRRPSLLSLTNKFTEWDQLFSLEPKTDLVKDGTLSVPKERRYLLRSMELFRQGLDPKEFAVGVRKPKKFRGWGPRVQHGKRLRGRPAGRMTI</sequence>
<dbReference type="PANTHER" id="PTHR28235">
    <property type="entry name" value="PROTEIN FYV4, MITOCHONDRIAL"/>
    <property type="match status" value="1"/>
</dbReference>
<dbReference type="Proteomes" id="UP000008783">
    <property type="component" value="Unassembled WGS sequence"/>
</dbReference>
<keyword evidence="8" id="KW-1185">Reference proteome</keyword>
<evidence type="ECO:0000313" key="8">
    <source>
        <dbReference type="Proteomes" id="UP000008783"/>
    </source>
</evidence>
<evidence type="ECO:0000256" key="3">
    <source>
        <dbReference type="ARBA" id="ARBA00023128"/>
    </source>
</evidence>
<dbReference type="EMBL" id="DS178269">
    <property type="protein sequence ID" value="EFP78017.1"/>
    <property type="molecule type" value="Genomic_DNA"/>
</dbReference>
<dbReference type="HOGENOM" id="CLU_126679_0_0_1"/>
<proteinExistence type="inferred from homology"/>
<reference key="1">
    <citation type="submission" date="2007-01" db="EMBL/GenBank/DDBJ databases">
        <title>The Genome Sequence of Puccinia graminis f. sp. tritici Strain CRL 75-36-700-3.</title>
        <authorList>
            <consortium name="The Broad Institute Genome Sequencing Platform"/>
            <person name="Birren B."/>
            <person name="Lander E."/>
            <person name="Galagan J."/>
            <person name="Nusbaum C."/>
            <person name="Devon K."/>
            <person name="Cuomo C."/>
            <person name="Jaffe D."/>
            <person name="Butler J."/>
            <person name="Alvarez P."/>
            <person name="Gnerre S."/>
            <person name="Grabherr M."/>
            <person name="Mauceli E."/>
            <person name="Brockman W."/>
            <person name="Young S."/>
            <person name="LaButti K."/>
            <person name="Sykes S."/>
            <person name="DeCaprio D."/>
            <person name="Crawford M."/>
            <person name="Koehrsen M."/>
            <person name="Engels R."/>
            <person name="Montgomery P."/>
            <person name="Pearson M."/>
            <person name="Howarth C."/>
            <person name="Larson L."/>
            <person name="White J."/>
            <person name="Zeng Q."/>
            <person name="Kodira C."/>
            <person name="Yandava C."/>
            <person name="Alvarado L."/>
            <person name="O'Leary S."/>
            <person name="Szabo L."/>
            <person name="Dean R."/>
            <person name="Schein J."/>
        </authorList>
    </citation>
    <scope>NUCLEOTIDE SEQUENCE</scope>
    <source>
        <strain>CRL 75-36-700-3</strain>
    </source>
</reference>
<evidence type="ECO:0000256" key="4">
    <source>
        <dbReference type="ARBA" id="ARBA00035129"/>
    </source>
</evidence>
<dbReference type="STRING" id="418459.E3K142"/>
<dbReference type="OMA" id="WGPAVQN"/>
<dbReference type="Pfam" id="PF09597">
    <property type="entry name" value="SAM_Ribosomal_mS41"/>
    <property type="match status" value="1"/>
</dbReference>
<dbReference type="PANTHER" id="PTHR28235:SF1">
    <property type="entry name" value="SMALL RIBOSOMAL SUBUNIT PROTEIN MS41"/>
    <property type="match status" value="1"/>
</dbReference>
<name>E3K142_PUCGT</name>
<dbReference type="eggNOG" id="ENOG502S7YM">
    <property type="taxonomic scope" value="Eukaryota"/>
</dbReference>
<dbReference type="InterPro" id="IPR019083">
    <property type="entry name" value="SAM_Ribosomal_mS41"/>
</dbReference>
<dbReference type="VEuPathDB" id="FungiDB:PGTG_03973"/>
<gene>
    <name evidence="7" type="ORF">PGTG_03973</name>
</gene>
<dbReference type="KEGG" id="pgr:PGTG_03973"/>
<keyword evidence="3" id="KW-0496">Mitochondrion</keyword>
<comment type="similarity">
    <text evidence="2">Belongs to the mitochondrion-specific ribosomal protein mS41 family.</text>
</comment>
<evidence type="ECO:0000313" key="7">
    <source>
        <dbReference type="EMBL" id="EFP78017.1"/>
    </source>
</evidence>
<evidence type="ECO:0000256" key="2">
    <source>
        <dbReference type="ARBA" id="ARBA00010492"/>
    </source>
</evidence>
<reference evidence="8" key="2">
    <citation type="journal article" date="2011" name="Proc. Natl. Acad. Sci. U.S.A.">
        <title>Obligate biotrophy features unraveled by the genomic analysis of rust fungi.</title>
        <authorList>
            <person name="Duplessis S."/>
            <person name="Cuomo C.A."/>
            <person name="Lin Y.-C."/>
            <person name="Aerts A."/>
            <person name="Tisserant E."/>
            <person name="Veneault-Fourrey C."/>
            <person name="Joly D.L."/>
            <person name="Hacquard S."/>
            <person name="Amselem J."/>
            <person name="Cantarel B.L."/>
            <person name="Chiu R."/>
            <person name="Coutinho P.M."/>
            <person name="Feau N."/>
            <person name="Field M."/>
            <person name="Frey P."/>
            <person name="Gelhaye E."/>
            <person name="Goldberg J."/>
            <person name="Grabherr M.G."/>
            <person name="Kodira C.D."/>
            <person name="Kohler A."/>
            <person name="Kuees U."/>
            <person name="Lindquist E.A."/>
            <person name="Lucas S.M."/>
            <person name="Mago R."/>
            <person name="Mauceli E."/>
            <person name="Morin E."/>
            <person name="Murat C."/>
            <person name="Pangilinan J.L."/>
            <person name="Park R."/>
            <person name="Pearson M."/>
            <person name="Quesneville H."/>
            <person name="Rouhier N."/>
            <person name="Sakthikumar S."/>
            <person name="Salamov A.A."/>
            <person name="Schmutz J."/>
            <person name="Selles B."/>
            <person name="Shapiro H."/>
            <person name="Tanguay P."/>
            <person name="Tuskan G.A."/>
            <person name="Henrissat B."/>
            <person name="Van de Peer Y."/>
            <person name="Rouze P."/>
            <person name="Ellis J.G."/>
            <person name="Dodds P.N."/>
            <person name="Schein J.E."/>
            <person name="Zhong S."/>
            <person name="Hamelin R.C."/>
            <person name="Grigoriev I.V."/>
            <person name="Szabo L.J."/>
            <person name="Martin F."/>
        </authorList>
    </citation>
    <scope>NUCLEOTIDE SEQUENCE [LARGE SCALE GENOMIC DNA]</scope>
    <source>
        <strain evidence="8">CRL 75-36-700-3 / race SCCL</strain>
    </source>
</reference>
<organism evidence="7 8">
    <name type="scientific">Puccinia graminis f. sp. tritici (strain CRL 75-36-700-3 / race SCCL)</name>
    <name type="common">Black stem rust fungus</name>
    <dbReference type="NCBI Taxonomy" id="418459"/>
    <lineage>
        <taxon>Eukaryota</taxon>
        <taxon>Fungi</taxon>
        <taxon>Dikarya</taxon>
        <taxon>Basidiomycota</taxon>
        <taxon>Pucciniomycotina</taxon>
        <taxon>Pucciniomycetes</taxon>
        <taxon>Pucciniales</taxon>
        <taxon>Pucciniaceae</taxon>
        <taxon>Puccinia</taxon>
    </lineage>
</organism>
<comment type="subcellular location">
    <subcellularLocation>
        <location evidence="1">Mitochondrion</location>
    </subcellularLocation>
</comment>
<dbReference type="InterPro" id="IPR039603">
    <property type="entry name" value="Ribosomal_mS41"/>
</dbReference>